<dbReference type="Pfam" id="PF23106">
    <property type="entry name" value="EGF_Teneurin"/>
    <property type="match status" value="1"/>
</dbReference>
<keyword evidence="3 7" id="KW-1133">Transmembrane helix</keyword>
<proteinExistence type="predicted"/>
<organism evidence="11 12">
    <name type="scientific">Trichuris muris</name>
    <name type="common">Mouse whipworm</name>
    <dbReference type="NCBI Taxonomy" id="70415"/>
    <lineage>
        <taxon>Eukaryota</taxon>
        <taxon>Metazoa</taxon>
        <taxon>Ecdysozoa</taxon>
        <taxon>Nematoda</taxon>
        <taxon>Enoplea</taxon>
        <taxon>Dorylaimia</taxon>
        <taxon>Trichinellida</taxon>
        <taxon>Trichuridae</taxon>
        <taxon>Trichuris</taxon>
    </lineage>
</organism>
<dbReference type="Gene3D" id="3.40.390.10">
    <property type="entry name" value="Collagenase (Catalytic Domain)"/>
    <property type="match status" value="1"/>
</dbReference>
<dbReference type="Proteomes" id="UP000046395">
    <property type="component" value="Unassembled WGS sequence"/>
</dbReference>
<dbReference type="PANTHER" id="PTHR11905:SF248">
    <property type="entry name" value="DISINTEGRIN AND METALLOPROTEINASE DOMAIN-CONTAINING PROTEIN UNC-71"/>
    <property type="match status" value="1"/>
</dbReference>
<dbReference type="InterPro" id="IPR001590">
    <property type="entry name" value="Peptidase_M12B"/>
</dbReference>
<dbReference type="PROSITE" id="PS50214">
    <property type="entry name" value="DISINTEGRIN_2"/>
    <property type="match status" value="1"/>
</dbReference>
<dbReference type="PROSITE" id="PS01186">
    <property type="entry name" value="EGF_2"/>
    <property type="match status" value="1"/>
</dbReference>
<feature type="binding site" evidence="6">
    <location>
        <position position="368"/>
    </location>
    <ligand>
        <name>Zn(2+)</name>
        <dbReference type="ChEBI" id="CHEBI:29105"/>
        <note>catalytic</note>
    </ligand>
</feature>
<evidence type="ECO:0000313" key="12">
    <source>
        <dbReference type="WBParaSite" id="TMUE_2000008051.1"/>
    </source>
</evidence>
<keyword evidence="11" id="KW-1185">Reference proteome</keyword>
<dbReference type="Pfam" id="PF08516">
    <property type="entry name" value="ADAM_CR"/>
    <property type="match status" value="1"/>
</dbReference>
<evidence type="ECO:0000259" key="10">
    <source>
        <dbReference type="PROSITE" id="PS50215"/>
    </source>
</evidence>
<keyword evidence="6" id="KW-0479">Metal-binding</keyword>
<feature type="binding site" evidence="6">
    <location>
        <position position="358"/>
    </location>
    <ligand>
        <name>Zn(2+)</name>
        <dbReference type="ChEBI" id="CHEBI:29105"/>
        <note>catalytic</note>
    </ligand>
</feature>
<dbReference type="InterPro" id="IPR006586">
    <property type="entry name" value="ADAM_Cys-rich"/>
</dbReference>
<feature type="domain" description="Peptidase M12B" evidence="10">
    <location>
        <begin position="214"/>
        <end position="426"/>
    </location>
</feature>
<dbReference type="GO" id="GO:0016020">
    <property type="term" value="C:membrane"/>
    <property type="evidence" value="ECO:0007669"/>
    <property type="project" value="UniProtKB-SubCell"/>
</dbReference>
<feature type="chain" id="PRO_5024466511" evidence="8">
    <location>
        <begin position="17"/>
        <end position="803"/>
    </location>
</feature>
<sequence>MASGLLMLCFGHLVHSLGTVPENSGDRQYLGYEWKKDFLAHTSVFKLFFPRRLVNGSRVQLDTRVHSNMTTKLHYENCTFLLRIRHRVLLLNVRLNHFLMPNNGLSDSNVAAGDRRTFENCYYQGEVAREQNSQVAISTCHGLRGSIIVWNETFLIVPFGADNLRRKQPHALMRMSLDQTVACENEDNVGRIHIGTGRNENEILMVRNRKTSASILRLGLFIDHEFAQWSQLDTVEVYSFFLDCVNTLDLMFRPLNIRVSLAYAEIWSSRNKINVSSELSLTLERFNQFISRQSRINKYDVALLVSTDKNSSLPATLTANQKAAMKSSQGSLCYFNATGIINVVDKFNPFYTSLLMAHAIGHVLGMSHDDVGRNVSLDFISIMGNPSRSSLESRKHRPVYKFSERSRKTLQALLNSYQGLCLAGEITQGHILHTCGNKVVETGEQCDCGTWQECESVDPCCMPLTCRLKEWAQCSNGSCCDKCKFTEGNICRSSRDAECDIPEYCSAASEQCPADLYSYDGMPCGPDREGYCYGGRCHFAAEECQKAYGNESAVSTEHCFVELKSLTNFIQCGVNERGRPIVRTDTNFLNGVLFCQGGVKRQAQGVQSKLDEQPYMRAYGKLSKCRLLIDKIVPLNSSSFRDDGRCTSGIETLRANCEKCTKDRRLPRCSGHGTWTKVNGCLCDDGWRGADCSLRKSMANVVKKVICVGNRTHAENSTLAENRTCSAMFGIRFGRFSMDIYSLLLAGGCILLGVICCVQMIALCFSNHSSCWIAIAEALHIRSRRARLPAAWIAGRAPPRQRR</sequence>
<dbReference type="STRING" id="70415.A0A5S6QL29"/>
<feature type="domain" description="Disintegrin" evidence="9">
    <location>
        <begin position="432"/>
        <end position="520"/>
    </location>
</feature>
<dbReference type="Gene3D" id="4.10.70.10">
    <property type="entry name" value="Disintegrin domain"/>
    <property type="match status" value="1"/>
</dbReference>
<dbReference type="Pfam" id="PF01421">
    <property type="entry name" value="Reprolysin"/>
    <property type="match status" value="1"/>
</dbReference>
<keyword evidence="2 7" id="KW-0812">Transmembrane</keyword>
<dbReference type="FunFam" id="4.10.70.10:FF:000001">
    <property type="entry name" value="Disintegrin and metalloproteinase domain-containing protein 22"/>
    <property type="match status" value="1"/>
</dbReference>
<evidence type="ECO:0000256" key="6">
    <source>
        <dbReference type="PROSITE-ProRule" id="PRU00276"/>
    </source>
</evidence>
<comment type="subcellular location">
    <subcellularLocation>
        <location evidence="1">Membrane</location>
        <topology evidence="1">Single-pass membrane protein</topology>
    </subcellularLocation>
</comment>
<dbReference type="GO" id="GO:0006509">
    <property type="term" value="P:membrane protein ectodomain proteolysis"/>
    <property type="evidence" value="ECO:0007669"/>
    <property type="project" value="TreeGrafter"/>
</dbReference>
<dbReference type="InterPro" id="IPR024079">
    <property type="entry name" value="MetalloPept_cat_dom_sf"/>
</dbReference>
<protein>
    <submittedName>
        <fullName evidence="12">Peptidase M12B domain-containing protein</fullName>
    </submittedName>
</protein>
<dbReference type="InterPro" id="IPR000742">
    <property type="entry name" value="EGF"/>
</dbReference>
<keyword evidence="4 7" id="KW-0472">Membrane</keyword>
<feature type="transmembrane region" description="Helical" evidence="7">
    <location>
        <begin position="740"/>
        <end position="765"/>
    </location>
</feature>
<dbReference type="SUPFAM" id="SSF55486">
    <property type="entry name" value="Metalloproteases ('zincins'), catalytic domain"/>
    <property type="match status" value="1"/>
</dbReference>
<evidence type="ECO:0000259" key="9">
    <source>
        <dbReference type="PROSITE" id="PS50214"/>
    </source>
</evidence>
<keyword evidence="6" id="KW-0862">Zinc</keyword>
<keyword evidence="8" id="KW-0732">Signal</keyword>
<keyword evidence="5" id="KW-1015">Disulfide bond</keyword>
<dbReference type="PANTHER" id="PTHR11905">
    <property type="entry name" value="ADAM A DISINTEGRIN AND METALLOPROTEASE DOMAIN"/>
    <property type="match status" value="1"/>
</dbReference>
<evidence type="ECO:0000256" key="8">
    <source>
        <dbReference type="SAM" id="SignalP"/>
    </source>
</evidence>
<feature type="binding site" evidence="6">
    <location>
        <position position="362"/>
    </location>
    <ligand>
        <name>Zn(2+)</name>
        <dbReference type="ChEBI" id="CHEBI:29105"/>
        <note>catalytic</note>
    </ligand>
</feature>
<dbReference type="SMART" id="SM00050">
    <property type="entry name" value="DISIN"/>
    <property type="match status" value="1"/>
</dbReference>
<dbReference type="GO" id="GO:0046872">
    <property type="term" value="F:metal ion binding"/>
    <property type="evidence" value="ECO:0007669"/>
    <property type="project" value="UniProtKB-KW"/>
</dbReference>
<feature type="signal peptide" evidence="8">
    <location>
        <begin position="1"/>
        <end position="16"/>
    </location>
</feature>
<evidence type="ECO:0000256" key="1">
    <source>
        <dbReference type="ARBA" id="ARBA00004167"/>
    </source>
</evidence>
<evidence type="ECO:0000313" key="11">
    <source>
        <dbReference type="Proteomes" id="UP000046395"/>
    </source>
</evidence>
<name>A0A5S6QL29_TRIMR</name>
<dbReference type="InterPro" id="IPR001762">
    <property type="entry name" value="Disintegrin_dom"/>
</dbReference>
<comment type="caution">
    <text evidence="6">Lacks conserved residue(s) required for the propagation of feature annotation.</text>
</comment>
<dbReference type="PROSITE" id="PS50215">
    <property type="entry name" value="ADAM_MEPRO"/>
    <property type="match status" value="1"/>
</dbReference>
<dbReference type="Pfam" id="PF00200">
    <property type="entry name" value="Disintegrin"/>
    <property type="match status" value="1"/>
</dbReference>
<dbReference type="AlphaFoldDB" id="A0A5S6QL29"/>
<accession>A0A5S6QL29</accession>
<dbReference type="SUPFAM" id="SSF57552">
    <property type="entry name" value="Blood coagulation inhibitor (disintegrin)"/>
    <property type="match status" value="1"/>
</dbReference>
<reference evidence="12" key="1">
    <citation type="submission" date="2019-12" db="UniProtKB">
        <authorList>
            <consortium name="WormBaseParasite"/>
        </authorList>
    </citation>
    <scope>IDENTIFICATION</scope>
</reference>
<evidence type="ECO:0000256" key="2">
    <source>
        <dbReference type="ARBA" id="ARBA00022692"/>
    </source>
</evidence>
<dbReference type="GO" id="GO:0004222">
    <property type="term" value="F:metalloendopeptidase activity"/>
    <property type="evidence" value="ECO:0007669"/>
    <property type="project" value="InterPro"/>
</dbReference>
<evidence type="ECO:0000256" key="3">
    <source>
        <dbReference type="ARBA" id="ARBA00022989"/>
    </source>
</evidence>
<dbReference type="WBParaSite" id="TMUE_2000008051.1">
    <property type="protein sequence ID" value="TMUE_2000008051.1"/>
    <property type="gene ID" value="WBGene00289210"/>
</dbReference>
<evidence type="ECO:0000256" key="4">
    <source>
        <dbReference type="ARBA" id="ARBA00023136"/>
    </source>
</evidence>
<evidence type="ECO:0000256" key="7">
    <source>
        <dbReference type="SAM" id="Phobius"/>
    </source>
</evidence>
<dbReference type="InterPro" id="IPR036436">
    <property type="entry name" value="Disintegrin_dom_sf"/>
</dbReference>
<evidence type="ECO:0000256" key="5">
    <source>
        <dbReference type="ARBA" id="ARBA00023157"/>
    </source>
</evidence>
<dbReference type="SMART" id="SM00608">
    <property type="entry name" value="ACR"/>
    <property type="match status" value="1"/>
</dbReference>